<feature type="region of interest" description="Disordered" evidence="1">
    <location>
        <begin position="240"/>
        <end position="327"/>
    </location>
</feature>
<accession>A0A845D9I5</accession>
<evidence type="ECO:0000313" key="3">
    <source>
        <dbReference type="Proteomes" id="UP000449092"/>
    </source>
</evidence>
<comment type="caution">
    <text evidence="2">The sequence shown here is derived from an EMBL/GenBank/DDBJ whole genome shotgun (WGS) entry which is preliminary data.</text>
</comment>
<evidence type="ECO:0000313" key="2">
    <source>
        <dbReference type="EMBL" id="MYE38045.1"/>
    </source>
</evidence>
<feature type="compositionally biased region" description="Low complexity" evidence="1">
    <location>
        <begin position="304"/>
        <end position="320"/>
    </location>
</feature>
<feature type="compositionally biased region" description="Low complexity" evidence="1">
    <location>
        <begin position="261"/>
        <end position="274"/>
    </location>
</feature>
<organism evidence="2 3">
    <name type="scientific">Candidatus Spechtbacteria bacterium SB0662_bin_43</name>
    <dbReference type="NCBI Taxonomy" id="2604897"/>
    <lineage>
        <taxon>Bacteria</taxon>
        <taxon>Candidatus Spechtiibacteriota</taxon>
    </lineage>
</organism>
<reference evidence="2 3" key="1">
    <citation type="submission" date="2019-09" db="EMBL/GenBank/DDBJ databases">
        <title>Characterisation of the sponge microbiome using genome-centric metagenomics.</title>
        <authorList>
            <person name="Engelberts J.P."/>
            <person name="Robbins S.J."/>
            <person name="De Goeij J.M."/>
            <person name="Aranda M."/>
            <person name="Bell S.C."/>
            <person name="Webster N.S."/>
        </authorList>
    </citation>
    <scope>NUCLEOTIDE SEQUENCE [LARGE SCALE GENOMIC DNA]</scope>
    <source>
        <strain evidence="2">SB0662_bin_43</strain>
    </source>
</reference>
<dbReference type="EMBL" id="VXOY01000008">
    <property type="protein sequence ID" value="MYE38045.1"/>
    <property type="molecule type" value="Genomic_DNA"/>
</dbReference>
<dbReference type="Proteomes" id="UP000449092">
    <property type="component" value="Unassembled WGS sequence"/>
</dbReference>
<protein>
    <submittedName>
        <fullName evidence="2">Uncharacterized protein</fullName>
    </submittedName>
</protein>
<dbReference type="AlphaFoldDB" id="A0A845D9I5"/>
<name>A0A845D9I5_9BACT</name>
<evidence type="ECO:0000256" key="1">
    <source>
        <dbReference type="SAM" id="MobiDB-lite"/>
    </source>
</evidence>
<sequence>MSATATVPEGSTASNPLLWFWADPGTEHEDGSVEYWNKILECYNKDVTGVVSDSTPEIHYIPEKGTEMKCYATGQYVDNIQQGSAQELHIILDNCPQKISTQEMCDILAEDNNAETLTFRVYDGYDSQRIQNTLGTWLSDETPQDWIEEGEVVGKQYTDLTAVVISPTDGHFRNEFGSYVRDDGRTIETLPQPQTAREKSADPKTKIDWGREASEFFVDFYDENNDLVSTKTYYVLSGDDENLQGDTLPPVVRDPVKTIDQPEQTAPTQTTQANTEKEDSKNTKNSKDEDTEDKTTGSQNTEDQQGTVQTSTQTTEPQVVSPTDTTPTPLFYYFPGHNTMLMCYAIGTTGVPTDSNPLFYYLPDQQSMMQCYSIGSAISV</sequence>
<proteinExistence type="predicted"/>
<feature type="compositionally biased region" description="Basic and acidic residues" evidence="1">
    <location>
        <begin position="275"/>
        <end position="288"/>
    </location>
</feature>
<gene>
    <name evidence="2" type="ORF">F4X82_00810</name>
</gene>